<dbReference type="EMBL" id="JBHSOD010000016">
    <property type="protein sequence ID" value="MFC5886319.1"/>
    <property type="molecule type" value="Genomic_DNA"/>
</dbReference>
<dbReference type="PANTHER" id="PTHR42977:SF1">
    <property type="entry name" value="BLR6576 PROTEIN"/>
    <property type="match status" value="1"/>
</dbReference>
<dbReference type="PRINTS" id="PR00111">
    <property type="entry name" value="ABHYDROLASE"/>
</dbReference>
<sequence length="309" mass="34345">MADSAVNEPSPATEPPLPLPLPVPPAVRHRFVDVGGLRVFYREAGPADAPVFLLLHGFPSASHQFRRLFDVLGTRYRLVAPDYPGFGHSDSPAPGEFDYRFDTLADVAEGFCKALGLDRFALYVFDFGAPVGLRLATRHPEWITGLVVQNGNAYEEGLSDLAREFIANRHGVPGAADRVRAILTLEMTRSQYEGGTGDPELVAPDGWTLDQHFLDLPGRKDIQVELALDYHSNVALYPVWQEWLRTHRPPALIVWGRNDAFFTEPGARAYLRDLPDAELHVFDTGHFALEEKLPEIAPLIDAFLARGRD</sequence>
<comment type="caution">
    <text evidence="2">The sequence shown here is derived from an EMBL/GenBank/DDBJ whole genome shotgun (WGS) entry which is preliminary data.</text>
</comment>
<dbReference type="Proteomes" id="UP001596067">
    <property type="component" value="Unassembled WGS sequence"/>
</dbReference>
<gene>
    <name evidence="2" type="ORF">ACFP0N_15240</name>
</gene>
<dbReference type="Pfam" id="PF00561">
    <property type="entry name" value="Abhydrolase_1"/>
    <property type="match status" value="1"/>
</dbReference>
<dbReference type="InterPro" id="IPR000073">
    <property type="entry name" value="AB_hydrolase_1"/>
</dbReference>
<feature type="domain" description="AB hydrolase-1" evidence="1">
    <location>
        <begin position="50"/>
        <end position="292"/>
    </location>
</feature>
<evidence type="ECO:0000259" key="1">
    <source>
        <dbReference type="Pfam" id="PF00561"/>
    </source>
</evidence>
<keyword evidence="2" id="KW-0378">Hydrolase</keyword>
<dbReference type="InterPro" id="IPR029058">
    <property type="entry name" value="AB_hydrolase_fold"/>
</dbReference>
<dbReference type="RefSeq" id="WP_313761825.1">
    <property type="nucleotide sequence ID" value="NZ_BAAAVH010000101.1"/>
</dbReference>
<accession>A0ABW1EX54</accession>
<dbReference type="PANTHER" id="PTHR42977">
    <property type="entry name" value="HYDROLASE-RELATED"/>
    <property type="match status" value="1"/>
</dbReference>
<name>A0ABW1EX54_9ACTN</name>
<protein>
    <submittedName>
        <fullName evidence="2">Alpha/beta fold hydrolase</fullName>
    </submittedName>
</protein>
<evidence type="ECO:0000313" key="3">
    <source>
        <dbReference type="Proteomes" id="UP001596067"/>
    </source>
</evidence>
<evidence type="ECO:0000313" key="2">
    <source>
        <dbReference type="EMBL" id="MFC5886319.1"/>
    </source>
</evidence>
<organism evidence="2 3">
    <name type="scientific">Kitasatospora aburaviensis</name>
    <dbReference type="NCBI Taxonomy" id="67265"/>
    <lineage>
        <taxon>Bacteria</taxon>
        <taxon>Bacillati</taxon>
        <taxon>Actinomycetota</taxon>
        <taxon>Actinomycetes</taxon>
        <taxon>Kitasatosporales</taxon>
        <taxon>Streptomycetaceae</taxon>
        <taxon>Kitasatospora</taxon>
    </lineage>
</organism>
<proteinExistence type="predicted"/>
<dbReference type="SUPFAM" id="SSF53474">
    <property type="entry name" value="alpha/beta-Hydrolases"/>
    <property type="match status" value="1"/>
</dbReference>
<keyword evidence="3" id="KW-1185">Reference proteome</keyword>
<dbReference type="GO" id="GO:0016787">
    <property type="term" value="F:hydrolase activity"/>
    <property type="evidence" value="ECO:0007669"/>
    <property type="project" value="UniProtKB-KW"/>
</dbReference>
<dbReference type="InterPro" id="IPR051340">
    <property type="entry name" value="Haloalkane_dehalogenase"/>
</dbReference>
<reference evidence="3" key="1">
    <citation type="journal article" date="2019" name="Int. J. Syst. Evol. Microbiol.">
        <title>The Global Catalogue of Microorganisms (GCM) 10K type strain sequencing project: providing services to taxonomists for standard genome sequencing and annotation.</title>
        <authorList>
            <consortium name="The Broad Institute Genomics Platform"/>
            <consortium name="The Broad Institute Genome Sequencing Center for Infectious Disease"/>
            <person name="Wu L."/>
            <person name="Ma J."/>
        </authorList>
    </citation>
    <scope>NUCLEOTIDE SEQUENCE [LARGE SCALE GENOMIC DNA]</scope>
    <source>
        <strain evidence="3">CGMCC 4.1469</strain>
    </source>
</reference>
<dbReference type="Gene3D" id="3.40.50.1820">
    <property type="entry name" value="alpha/beta hydrolase"/>
    <property type="match status" value="1"/>
</dbReference>